<protein>
    <submittedName>
        <fullName evidence="2">Uncharacterized protein</fullName>
    </submittedName>
</protein>
<accession>A0ABQ0B660</accession>
<keyword evidence="1" id="KW-0812">Transmembrane</keyword>
<keyword evidence="1" id="KW-0472">Membrane</keyword>
<keyword evidence="1" id="KW-1133">Transmembrane helix</keyword>
<sequence length="118" mass="13206">MSKRKIGIGSISLLLVIIALIWSYNIFGFCLGDKVLSNFNLPTWSNGNNEQIVNTFSIVTFDNKGQGNHYTAYYSLIFVLPALVLALKNKNHLFAIIGKWMSIIFIALLLISPLLVMI</sequence>
<feature type="transmembrane region" description="Helical" evidence="1">
    <location>
        <begin position="7"/>
        <end position="27"/>
    </location>
</feature>
<dbReference type="Proteomes" id="UP001600943">
    <property type="component" value="Unassembled WGS sequence"/>
</dbReference>
<comment type="caution">
    <text evidence="2">The sequence shown here is derived from an EMBL/GenBank/DDBJ whole genome shotgun (WGS) entry which is preliminary data.</text>
</comment>
<evidence type="ECO:0000313" key="3">
    <source>
        <dbReference type="Proteomes" id="UP001600943"/>
    </source>
</evidence>
<gene>
    <name evidence="2" type="ORF">K040078D81_10620</name>
</gene>
<organism evidence="2 3">
    <name type="scientific">Blautia hominis</name>
    <dbReference type="NCBI Taxonomy" id="2025493"/>
    <lineage>
        <taxon>Bacteria</taxon>
        <taxon>Bacillati</taxon>
        <taxon>Bacillota</taxon>
        <taxon>Clostridia</taxon>
        <taxon>Lachnospirales</taxon>
        <taxon>Lachnospiraceae</taxon>
        <taxon>Blautia</taxon>
    </lineage>
</organism>
<name>A0ABQ0B660_9FIRM</name>
<proteinExistence type="predicted"/>
<evidence type="ECO:0000256" key="1">
    <source>
        <dbReference type="SAM" id="Phobius"/>
    </source>
</evidence>
<dbReference type="RefSeq" id="WP_390403876.1">
    <property type="nucleotide sequence ID" value="NZ_BAABYW010000001.1"/>
</dbReference>
<feature type="transmembrane region" description="Helical" evidence="1">
    <location>
        <begin position="70"/>
        <end position="87"/>
    </location>
</feature>
<feature type="transmembrane region" description="Helical" evidence="1">
    <location>
        <begin position="94"/>
        <end position="116"/>
    </location>
</feature>
<keyword evidence="3" id="KW-1185">Reference proteome</keyword>
<dbReference type="EMBL" id="BAABYW010000001">
    <property type="protein sequence ID" value="GAA6406945.1"/>
    <property type="molecule type" value="Genomic_DNA"/>
</dbReference>
<reference evidence="2 3" key="1">
    <citation type="submission" date="2024-04" db="EMBL/GenBank/DDBJ databases">
        <title>Defined microbial consortia suppress multidrug-resistant proinflammatory Enterobacteriaceae via ecological control.</title>
        <authorList>
            <person name="Furuichi M."/>
            <person name="Kawaguchi T."/>
            <person name="Pust M."/>
            <person name="Yasuma K."/>
            <person name="Plichta D."/>
            <person name="Hasegawa N."/>
            <person name="Ohya T."/>
            <person name="Bhattarai S."/>
            <person name="Sasajima S."/>
            <person name="Aoto Y."/>
            <person name="Tuganbaev T."/>
            <person name="Yaginuma M."/>
            <person name="Ueda M."/>
            <person name="Okahashi N."/>
            <person name="Amafuji K."/>
            <person name="Kiridooshi Y."/>
            <person name="Sugita K."/>
            <person name="Strazar M."/>
            <person name="Skelly A."/>
            <person name="Suda W."/>
            <person name="Hattori M."/>
            <person name="Nakamoto N."/>
            <person name="Caballero S."/>
            <person name="Norman J."/>
            <person name="Olle B."/>
            <person name="Tanoue T."/>
            <person name="Arita M."/>
            <person name="Bucci V."/>
            <person name="Atarashi K."/>
            <person name="Xavier R."/>
            <person name="Honda K."/>
        </authorList>
    </citation>
    <scope>NUCLEOTIDE SEQUENCE [LARGE SCALE GENOMIC DNA]</scope>
    <source>
        <strain evidence="3">k04-0078-D8-1</strain>
    </source>
</reference>
<evidence type="ECO:0000313" key="2">
    <source>
        <dbReference type="EMBL" id="GAA6406945.1"/>
    </source>
</evidence>